<dbReference type="NCBIfam" id="NF001989">
    <property type="entry name" value="PRK00784.1"/>
    <property type="match status" value="1"/>
</dbReference>
<comment type="pathway">
    <text evidence="1 7">Cofactor biosynthesis; adenosylcobalamin biosynthesis.</text>
</comment>
<evidence type="ECO:0000256" key="5">
    <source>
        <dbReference type="ARBA" id="ARBA00022962"/>
    </source>
</evidence>
<dbReference type="GO" id="GO:0009236">
    <property type="term" value="P:cobalamin biosynthetic process"/>
    <property type="evidence" value="ECO:0007669"/>
    <property type="project" value="UniProtKB-UniRule"/>
</dbReference>
<dbReference type="SUPFAM" id="SSF52317">
    <property type="entry name" value="Class I glutamine amidotransferase-like"/>
    <property type="match status" value="1"/>
</dbReference>
<comment type="function">
    <text evidence="6 7">Catalyzes amidations at positions B, D, E, and G on adenosylcobyrinic A,C-diamide. NH(2) groups are provided by glutamine, and one molecule of ATP is hydrogenolyzed for each amidation.</text>
</comment>
<evidence type="ECO:0000259" key="8">
    <source>
        <dbReference type="Pfam" id="PF01656"/>
    </source>
</evidence>
<accession>A0A252AXI7</accession>
<dbReference type="RefSeq" id="WP_086658764.1">
    <property type="nucleotide sequence ID" value="NZ_JBJJWX010000002.1"/>
</dbReference>
<dbReference type="EMBL" id="JOPA01000005">
    <property type="protein sequence ID" value="OUI96263.1"/>
    <property type="molecule type" value="Genomic_DNA"/>
</dbReference>
<sequence>MVQGTGSSVGKSTLVAGLARAYTRRGLRVLPFKPQNMSNNAAVTQDGGEIGRAQALQARACGVQPETDMNPVLLKPQGETGAQLIVQGRKLNTVAARAYQKEKNKLLPAVLESFYRLAERADLILVEGAGSASEVNLRANDIANMGFAQAVNAPVVLVGDIDRGGVIASLVGTQVVVAKEDAEKIKAFIVNKMRGDTTLFEDGMAFIADRTGWLPLGVVPDLPAVRQLPAEDAAELKTTFTSNYFKKPDEKTISGPGECPKRLRVAVPILPLIANFDDLDPLRSEPGVELLPVMRGEPLPECDLVILPGSKGTLSDLACLRSEGWDKALVAHVQRGGHIMGLCGGYQMLGKSIADWAGIEGKAGESAGLGFLSVETILHNEKTLEEKKGFLANTSIPVHGYEMHIGGTSGQDRKRPLLVLDNEPEGAISANGQIYGTYLHGVFTNRSALLALLQRAGGMDFALGGFWSQQKISDQKLSVHSSYDVTIEKALDALADHLETHLDLDALLALAQKLLVYS</sequence>
<feature type="domain" description="CobQ/CobB/MinD/ParA nucleotide binding" evidence="8">
    <location>
        <begin position="1"/>
        <end position="232"/>
    </location>
</feature>
<evidence type="ECO:0000313" key="10">
    <source>
        <dbReference type="EMBL" id="OUI96263.1"/>
    </source>
</evidence>
<dbReference type="Pfam" id="PF01656">
    <property type="entry name" value="CbiA"/>
    <property type="match status" value="1"/>
</dbReference>
<dbReference type="InterPro" id="IPR002586">
    <property type="entry name" value="CobQ/CobB/MinD/ParA_Nub-bd_dom"/>
</dbReference>
<evidence type="ECO:0000259" key="9">
    <source>
        <dbReference type="Pfam" id="PF07685"/>
    </source>
</evidence>
<dbReference type="NCBIfam" id="TIGR00313">
    <property type="entry name" value="cobQ"/>
    <property type="match status" value="1"/>
</dbReference>
<evidence type="ECO:0000256" key="4">
    <source>
        <dbReference type="ARBA" id="ARBA00022573"/>
    </source>
</evidence>
<dbReference type="HAMAP" id="MF_00028">
    <property type="entry name" value="CobQ"/>
    <property type="match status" value="1"/>
</dbReference>
<evidence type="ECO:0000256" key="7">
    <source>
        <dbReference type="HAMAP-Rule" id="MF_00028"/>
    </source>
</evidence>
<dbReference type="UniPathway" id="UPA00148"/>
<dbReference type="Gene3D" id="3.40.50.880">
    <property type="match status" value="1"/>
</dbReference>
<dbReference type="InterPro" id="IPR004459">
    <property type="entry name" value="CobQ_synth"/>
</dbReference>
<dbReference type="Proteomes" id="UP000194641">
    <property type="component" value="Unassembled WGS sequence"/>
</dbReference>
<dbReference type="CDD" id="cd01750">
    <property type="entry name" value="GATase1_CobQ"/>
    <property type="match status" value="1"/>
</dbReference>
<dbReference type="Gene3D" id="3.40.50.300">
    <property type="entry name" value="P-loop containing nucleotide triphosphate hydrolases"/>
    <property type="match status" value="1"/>
</dbReference>
<dbReference type="InterPro" id="IPR027417">
    <property type="entry name" value="P-loop_NTPase"/>
</dbReference>
<feature type="active site" evidence="7">
    <location>
        <position position="440"/>
    </location>
</feature>
<dbReference type="PANTHER" id="PTHR21343:SF1">
    <property type="entry name" value="COBYRIC ACID SYNTHASE"/>
    <property type="match status" value="1"/>
</dbReference>
<dbReference type="PANTHER" id="PTHR21343">
    <property type="entry name" value="DETHIOBIOTIN SYNTHETASE"/>
    <property type="match status" value="1"/>
</dbReference>
<dbReference type="SUPFAM" id="SSF52540">
    <property type="entry name" value="P-loop containing nucleoside triphosphate hydrolases"/>
    <property type="match status" value="1"/>
</dbReference>
<evidence type="ECO:0000313" key="11">
    <source>
        <dbReference type="Proteomes" id="UP000194641"/>
    </source>
</evidence>
<feature type="active site" description="Nucleophile" evidence="7">
    <location>
        <position position="343"/>
    </location>
</feature>
<dbReference type="CDD" id="cd05389">
    <property type="entry name" value="CobQ_N"/>
    <property type="match status" value="1"/>
</dbReference>
<dbReference type="InterPro" id="IPR011698">
    <property type="entry name" value="GATase_3"/>
</dbReference>
<reference evidence="11" key="1">
    <citation type="submission" date="2014-06" db="EMBL/GenBank/DDBJ databases">
        <authorList>
            <person name="Winans N.J."/>
            <person name="Newell P.D."/>
            <person name="Douglas A.E."/>
        </authorList>
    </citation>
    <scope>NUCLEOTIDE SEQUENCE [LARGE SCALE GENOMIC DNA]</scope>
</reference>
<evidence type="ECO:0000256" key="1">
    <source>
        <dbReference type="ARBA" id="ARBA00004953"/>
    </source>
</evidence>
<evidence type="ECO:0000256" key="3">
    <source>
        <dbReference type="ARBA" id="ARBA00019833"/>
    </source>
</evidence>
<protein>
    <recommendedName>
        <fullName evidence="3 7">Cobyric acid synthase</fullName>
    </recommendedName>
</protein>
<proteinExistence type="inferred from homology"/>
<dbReference type="InterPro" id="IPR033949">
    <property type="entry name" value="CobQ_GATase1"/>
</dbReference>
<keyword evidence="4 7" id="KW-0169">Cobalamin biosynthesis</keyword>
<dbReference type="InterPro" id="IPR047045">
    <property type="entry name" value="CobQ_N"/>
</dbReference>
<dbReference type="Pfam" id="PF07685">
    <property type="entry name" value="GATase_3"/>
    <property type="match status" value="1"/>
</dbReference>
<comment type="caution">
    <text evidence="10">The sequence shown here is derived from an EMBL/GenBank/DDBJ whole genome shotgun (WGS) entry which is preliminary data.</text>
</comment>
<dbReference type="InterPro" id="IPR029062">
    <property type="entry name" value="Class_I_gatase-like"/>
</dbReference>
<dbReference type="AlphaFoldDB" id="A0A252AXI7"/>
<name>A0A252AXI7_9PROT</name>
<comment type="similarity">
    <text evidence="2 7">Belongs to the CobB/CobQ family. CobQ subfamily.</text>
</comment>
<evidence type="ECO:0000256" key="6">
    <source>
        <dbReference type="ARBA" id="ARBA00025166"/>
    </source>
</evidence>
<dbReference type="GO" id="GO:0003824">
    <property type="term" value="F:catalytic activity"/>
    <property type="evidence" value="ECO:0007669"/>
    <property type="project" value="InterPro"/>
</dbReference>
<dbReference type="GO" id="GO:0015420">
    <property type="term" value="F:ABC-type vitamin B12 transporter activity"/>
    <property type="evidence" value="ECO:0007669"/>
    <property type="project" value="UniProtKB-UniRule"/>
</dbReference>
<dbReference type="PROSITE" id="PS51274">
    <property type="entry name" value="GATASE_COBBQ"/>
    <property type="match status" value="1"/>
</dbReference>
<keyword evidence="5 7" id="KW-0315">Glutamine amidotransferase</keyword>
<organism evidence="10 11">
    <name type="scientific">Acetobacter indonesiensis</name>
    <dbReference type="NCBI Taxonomy" id="104101"/>
    <lineage>
        <taxon>Bacteria</taxon>
        <taxon>Pseudomonadati</taxon>
        <taxon>Pseudomonadota</taxon>
        <taxon>Alphaproteobacteria</taxon>
        <taxon>Acetobacterales</taxon>
        <taxon>Acetobacteraceae</taxon>
        <taxon>Acetobacter</taxon>
    </lineage>
</organism>
<evidence type="ECO:0000256" key="2">
    <source>
        <dbReference type="ARBA" id="ARBA00006205"/>
    </source>
</evidence>
<gene>
    <name evidence="7" type="primary">cobQ</name>
    <name evidence="10" type="ORF">HK17_13260</name>
</gene>
<feature type="domain" description="CobB/CobQ-like glutamine amidotransferase" evidence="9">
    <location>
        <begin position="264"/>
        <end position="447"/>
    </location>
</feature>